<evidence type="ECO:0000313" key="18">
    <source>
        <dbReference type="EMBL" id="SLM86170.1"/>
    </source>
</evidence>
<dbReference type="InterPro" id="IPR003661">
    <property type="entry name" value="HisK_dim/P_dom"/>
</dbReference>
<dbReference type="Gene3D" id="6.10.340.10">
    <property type="match status" value="1"/>
</dbReference>
<evidence type="ECO:0000256" key="12">
    <source>
        <dbReference type="ARBA" id="ARBA00023012"/>
    </source>
</evidence>
<protein>
    <recommendedName>
        <fullName evidence="3">histidine kinase</fullName>
        <ecNumber evidence="3">2.7.13.3</ecNumber>
    </recommendedName>
</protein>
<keyword evidence="13 15" id="KW-0472">Membrane</keyword>
<comment type="catalytic activity">
    <reaction evidence="1">
        <text>ATP + protein L-histidine = ADP + protein N-phospho-L-histidine.</text>
        <dbReference type="EC" id="2.7.13.3"/>
    </reaction>
</comment>
<dbReference type="CDD" id="cd06225">
    <property type="entry name" value="HAMP"/>
    <property type="match status" value="1"/>
</dbReference>
<dbReference type="SUPFAM" id="SSF47384">
    <property type="entry name" value="Homodimeric domain of signal transducing histidine kinase"/>
    <property type="match status" value="1"/>
</dbReference>
<dbReference type="CDD" id="cd00082">
    <property type="entry name" value="HisKA"/>
    <property type="match status" value="1"/>
</dbReference>
<evidence type="ECO:0000256" key="11">
    <source>
        <dbReference type="ARBA" id="ARBA00022989"/>
    </source>
</evidence>
<feature type="transmembrane region" description="Helical" evidence="15">
    <location>
        <begin position="164"/>
        <end position="184"/>
    </location>
</feature>
<evidence type="ECO:0000256" key="15">
    <source>
        <dbReference type="SAM" id="Phobius"/>
    </source>
</evidence>
<dbReference type="Pfam" id="PF00512">
    <property type="entry name" value="HisKA"/>
    <property type="match status" value="1"/>
</dbReference>
<keyword evidence="7 15" id="KW-0812">Transmembrane</keyword>
<evidence type="ECO:0000256" key="1">
    <source>
        <dbReference type="ARBA" id="ARBA00000085"/>
    </source>
</evidence>
<dbReference type="RefSeq" id="WP_086951799.1">
    <property type="nucleotide sequence ID" value="NZ_FWFD01000013.1"/>
</dbReference>
<evidence type="ECO:0000259" key="17">
    <source>
        <dbReference type="PROSITE" id="PS50885"/>
    </source>
</evidence>
<evidence type="ECO:0000256" key="2">
    <source>
        <dbReference type="ARBA" id="ARBA00004651"/>
    </source>
</evidence>
<evidence type="ECO:0000256" key="4">
    <source>
        <dbReference type="ARBA" id="ARBA00022475"/>
    </source>
</evidence>
<organism evidence="18 19">
    <name type="scientific">Vagococcus fluvialis bH819</name>
    <dbReference type="NCBI Taxonomy" id="1255619"/>
    <lineage>
        <taxon>Bacteria</taxon>
        <taxon>Bacillati</taxon>
        <taxon>Bacillota</taxon>
        <taxon>Bacilli</taxon>
        <taxon>Lactobacillales</taxon>
        <taxon>Enterococcaceae</taxon>
        <taxon>Vagococcus</taxon>
    </lineage>
</organism>
<reference evidence="19" key="1">
    <citation type="submission" date="2017-02" db="EMBL/GenBank/DDBJ databases">
        <authorList>
            <person name="Dridi B."/>
        </authorList>
    </citation>
    <scope>NUCLEOTIDE SEQUENCE [LARGE SCALE GENOMIC DNA]</scope>
    <source>
        <strain evidence="19">bH819</strain>
    </source>
</reference>
<dbReference type="Pfam" id="PF02518">
    <property type="entry name" value="HATPase_c"/>
    <property type="match status" value="1"/>
</dbReference>
<dbReference type="PANTHER" id="PTHR45528">
    <property type="entry name" value="SENSOR HISTIDINE KINASE CPXA"/>
    <property type="match status" value="1"/>
</dbReference>
<keyword evidence="12" id="KW-0902">Two-component regulatory system</keyword>
<keyword evidence="10" id="KW-0067">ATP-binding</keyword>
<dbReference type="EMBL" id="FWFD01000013">
    <property type="protein sequence ID" value="SLM86170.1"/>
    <property type="molecule type" value="Genomic_DNA"/>
</dbReference>
<dbReference type="InterPro" id="IPR003594">
    <property type="entry name" value="HATPase_dom"/>
</dbReference>
<keyword evidence="5" id="KW-0597">Phosphoprotein</keyword>
<keyword evidence="19" id="KW-1185">Reference proteome</keyword>
<feature type="domain" description="Histidine kinase" evidence="16">
    <location>
        <begin position="251"/>
        <end position="455"/>
    </location>
</feature>
<dbReference type="InterPro" id="IPR005467">
    <property type="entry name" value="His_kinase_dom"/>
</dbReference>
<accession>A0A1X6WPH2</accession>
<dbReference type="SMART" id="SM00388">
    <property type="entry name" value="HisKA"/>
    <property type="match status" value="1"/>
</dbReference>
<dbReference type="AlphaFoldDB" id="A0A1X6WPH2"/>
<dbReference type="InterPro" id="IPR036890">
    <property type="entry name" value="HATPase_C_sf"/>
</dbReference>
<evidence type="ECO:0000256" key="14">
    <source>
        <dbReference type="SAM" id="Coils"/>
    </source>
</evidence>
<keyword evidence="6 18" id="KW-0808">Transferase</keyword>
<dbReference type="PROSITE" id="PS50109">
    <property type="entry name" value="HIS_KIN"/>
    <property type="match status" value="1"/>
</dbReference>
<evidence type="ECO:0000256" key="5">
    <source>
        <dbReference type="ARBA" id="ARBA00022553"/>
    </source>
</evidence>
<name>A0A1X6WPH2_9ENTE</name>
<keyword evidence="8" id="KW-0547">Nucleotide-binding</keyword>
<proteinExistence type="predicted"/>
<keyword evidence="14" id="KW-0175">Coiled coil</keyword>
<dbReference type="SUPFAM" id="SSF55874">
    <property type="entry name" value="ATPase domain of HSP90 chaperone/DNA topoisomerase II/histidine kinase"/>
    <property type="match status" value="1"/>
</dbReference>
<comment type="subcellular location">
    <subcellularLocation>
        <location evidence="2">Cell membrane</location>
        <topology evidence="2">Multi-pass membrane protein</topology>
    </subcellularLocation>
</comment>
<dbReference type="Gene3D" id="1.10.287.130">
    <property type="match status" value="1"/>
</dbReference>
<keyword evidence="11 15" id="KW-1133">Transmembrane helix</keyword>
<feature type="coiled-coil region" evidence="14">
    <location>
        <begin position="217"/>
        <end position="255"/>
    </location>
</feature>
<dbReference type="Pfam" id="PF00672">
    <property type="entry name" value="HAMP"/>
    <property type="match status" value="1"/>
</dbReference>
<evidence type="ECO:0000313" key="19">
    <source>
        <dbReference type="Proteomes" id="UP000195918"/>
    </source>
</evidence>
<evidence type="ECO:0000256" key="10">
    <source>
        <dbReference type="ARBA" id="ARBA00022840"/>
    </source>
</evidence>
<dbReference type="SMART" id="SM00387">
    <property type="entry name" value="HATPase_c"/>
    <property type="match status" value="1"/>
</dbReference>
<dbReference type="InterPro" id="IPR003660">
    <property type="entry name" value="HAMP_dom"/>
</dbReference>
<dbReference type="InterPro" id="IPR036097">
    <property type="entry name" value="HisK_dim/P_sf"/>
</dbReference>
<evidence type="ECO:0000256" key="7">
    <source>
        <dbReference type="ARBA" id="ARBA00022692"/>
    </source>
</evidence>
<sequence>MTKLSKKFMIGIGLILIITGLSAVLINKNYVAKYYVNQKKNELNEVSDEFVSKIAKTNVAEAIQTIENDEKVIIVETVKDDDNEKVNNEIRDLFNKKGIGFKKLWLWDQDYEDVISGIDRIRLYEQEKLNYSVLVKYLSLDEEIYAIAMIVPNIEDSFSIVNTFFAITIGIMLVLSMIFIIILVRRIIKPLNEFEQFAKNMGNGHFIALNIETKDELEEVANTLNKMGQDVVSYQEELTEKKQQMEDLLNNVAHDLKTPVSLIKLYSEGIKDNLDDGTFVETIIDQSTEMNTMIEKILLISKVEKMTIEKINFNFSEQINRVVKEHLFLMNERQITLVSDLEKNIMINSNEEWLNSILSNLISNSIKYTSKDEISINLVQIKNNVIFEISNEVANTDLDLKRIWTPYYVGEQSRSKELSGTGLGLYQVKKMVDQLGFEINVKLEGNKITFRLIIR</sequence>
<dbReference type="PANTHER" id="PTHR45528:SF1">
    <property type="entry name" value="SENSOR HISTIDINE KINASE CPXA"/>
    <property type="match status" value="1"/>
</dbReference>
<evidence type="ECO:0000256" key="13">
    <source>
        <dbReference type="ARBA" id="ARBA00023136"/>
    </source>
</evidence>
<dbReference type="GO" id="GO:0000155">
    <property type="term" value="F:phosphorelay sensor kinase activity"/>
    <property type="evidence" value="ECO:0007669"/>
    <property type="project" value="InterPro"/>
</dbReference>
<feature type="domain" description="HAMP" evidence="17">
    <location>
        <begin position="185"/>
        <end position="236"/>
    </location>
</feature>
<evidence type="ECO:0000256" key="9">
    <source>
        <dbReference type="ARBA" id="ARBA00022777"/>
    </source>
</evidence>
<gene>
    <name evidence="18" type="ORF">FM121_08780</name>
</gene>
<dbReference type="GO" id="GO:0005886">
    <property type="term" value="C:plasma membrane"/>
    <property type="evidence" value="ECO:0007669"/>
    <property type="project" value="UniProtKB-SubCell"/>
</dbReference>
<dbReference type="Proteomes" id="UP000195918">
    <property type="component" value="Unassembled WGS sequence"/>
</dbReference>
<dbReference type="OrthoDB" id="9762826at2"/>
<evidence type="ECO:0000256" key="8">
    <source>
        <dbReference type="ARBA" id="ARBA00022741"/>
    </source>
</evidence>
<dbReference type="InterPro" id="IPR050398">
    <property type="entry name" value="HssS/ArlS-like"/>
</dbReference>
<dbReference type="Gene3D" id="3.30.565.10">
    <property type="entry name" value="Histidine kinase-like ATPase, C-terminal domain"/>
    <property type="match status" value="1"/>
</dbReference>
<keyword evidence="9" id="KW-0418">Kinase</keyword>
<dbReference type="EC" id="2.7.13.3" evidence="3"/>
<keyword evidence="4" id="KW-1003">Cell membrane</keyword>
<evidence type="ECO:0000256" key="3">
    <source>
        <dbReference type="ARBA" id="ARBA00012438"/>
    </source>
</evidence>
<dbReference type="PROSITE" id="PS50885">
    <property type="entry name" value="HAMP"/>
    <property type="match status" value="1"/>
</dbReference>
<evidence type="ECO:0000259" key="16">
    <source>
        <dbReference type="PROSITE" id="PS50109"/>
    </source>
</evidence>
<dbReference type="GO" id="GO:0005524">
    <property type="term" value="F:ATP binding"/>
    <property type="evidence" value="ECO:0007669"/>
    <property type="project" value="UniProtKB-KW"/>
</dbReference>
<evidence type="ECO:0000256" key="6">
    <source>
        <dbReference type="ARBA" id="ARBA00022679"/>
    </source>
</evidence>